<dbReference type="Gene3D" id="3.90.550.10">
    <property type="entry name" value="Spore Coat Polysaccharide Biosynthesis Protein SpsA, Chain A"/>
    <property type="match status" value="1"/>
</dbReference>
<dbReference type="InterPro" id="IPR029044">
    <property type="entry name" value="Nucleotide-diphossugar_trans"/>
</dbReference>
<evidence type="ECO:0000256" key="1">
    <source>
        <dbReference type="SAM" id="Phobius"/>
    </source>
</evidence>
<dbReference type="PANTHER" id="PTHR36851">
    <property type="entry name" value="UNNAMED PRODUCT"/>
    <property type="match status" value="1"/>
</dbReference>
<feature type="transmembrane region" description="Helical" evidence="1">
    <location>
        <begin position="51"/>
        <end position="73"/>
    </location>
</feature>
<evidence type="ECO:0000313" key="2">
    <source>
        <dbReference type="EMBL" id="OGZ94884.1"/>
    </source>
</evidence>
<dbReference type="SUPFAM" id="SSF53448">
    <property type="entry name" value="Nucleotide-diphospho-sugar transferases"/>
    <property type="match status" value="1"/>
</dbReference>
<comment type="caution">
    <text evidence="2">The sequence shown here is derived from an EMBL/GenBank/DDBJ whole genome shotgun (WGS) entry which is preliminary data.</text>
</comment>
<name>A0A1G2K615_9BACT</name>
<accession>A0A1G2K615</accession>
<evidence type="ECO:0000313" key="3">
    <source>
        <dbReference type="Proteomes" id="UP000177152"/>
    </source>
</evidence>
<dbReference type="PANTHER" id="PTHR36851:SF1">
    <property type="entry name" value="GLYCO_TRANS_2-LIKE DOMAIN-CONTAINING PROTEIN"/>
    <property type="match status" value="1"/>
</dbReference>
<proteinExistence type="predicted"/>
<feature type="transmembrane region" description="Helical" evidence="1">
    <location>
        <begin position="474"/>
        <end position="494"/>
    </location>
</feature>
<feature type="transmembrane region" description="Helical" evidence="1">
    <location>
        <begin position="26"/>
        <end position="45"/>
    </location>
</feature>
<feature type="transmembrane region" description="Helical" evidence="1">
    <location>
        <begin position="438"/>
        <end position="462"/>
    </location>
</feature>
<dbReference type="AlphaFoldDB" id="A0A1G2K615"/>
<sequence>MNEKYYLKYGNAADASRARDRALYRLFEITPGALAWATLLGILVVSKFAPLFASFFIIAFDVYWLIKTVFLSLHLRASYRHMQQNAGEDWLAKLKEIPHQSYRVPVPLWSDVWHLVVLPFYNEPIEIVRDGLIAISRNDYPKEKMIVVLAVEERAGEEVRTAAEKLAKEFEPTFFKITLFVHPKNIEGELPGKGSNETWATRMAKEKVIDVLGISHERVIVSSFDIDTKTLPGYFSCLTYHYLTAESPLRSSYQPIPVYNNNIWSTPAFSRVVATSGTFWQLMQQSRPERLTTFSTHSMPLVALIDMDYWHVNIVSEDSRIFWQSLLYYDGDYRVVPLFYPVYMDANVAPTFFETARNVYKQQRRWGWGVENLPYTFFGFTKNKKIPFRKKVFYLFNQFEGFWSWATNSFILFLLGWLPPFVGGNEFGSSVLAYNLPFITRTLMTLAMIGMVMSAIISTSLLPSRPSGHPVRKYLWMVLQWALVPVTIVIFGSVPGLEAQTRLMFGKYMGFWVTPKFRRNSEAG</sequence>
<keyword evidence="1" id="KW-0472">Membrane</keyword>
<feature type="transmembrane region" description="Helical" evidence="1">
    <location>
        <begin position="392"/>
        <end position="418"/>
    </location>
</feature>
<dbReference type="Proteomes" id="UP000177152">
    <property type="component" value="Unassembled WGS sequence"/>
</dbReference>
<evidence type="ECO:0008006" key="4">
    <source>
        <dbReference type="Google" id="ProtNLM"/>
    </source>
</evidence>
<keyword evidence="1" id="KW-0812">Transmembrane</keyword>
<reference evidence="2 3" key="1">
    <citation type="journal article" date="2016" name="Nat. Commun.">
        <title>Thousands of microbial genomes shed light on interconnected biogeochemical processes in an aquifer system.</title>
        <authorList>
            <person name="Anantharaman K."/>
            <person name="Brown C.T."/>
            <person name="Hug L.A."/>
            <person name="Sharon I."/>
            <person name="Castelle C.J."/>
            <person name="Probst A.J."/>
            <person name="Thomas B.C."/>
            <person name="Singh A."/>
            <person name="Wilkins M.J."/>
            <person name="Karaoz U."/>
            <person name="Brodie E.L."/>
            <person name="Williams K.H."/>
            <person name="Hubbard S.S."/>
            <person name="Banfield J.F."/>
        </authorList>
    </citation>
    <scope>NUCLEOTIDE SEQUENCE [LARGE SCALE GENOMIC DNA]</scope>
</reference>
<gene>
    <name evidence="2" type="ORF">A2633_02310</name>
</gene>
<organism evidence="2 3">
    <name type="scientific">Candidatus Sungbacteria bacterium RIFCSPHIGHO2_01_FULL_47_32</name>
    <dbReference type="NCBI Taxonomy" id="1802264"/>
    <lineage>
        <taxon>Bacteria</taxon>
        <taxon>Candidatus Sungiibacteriota</taxon>
    </lineage>
</organism>
<keyword evidence="1" id="KW-1133">Transmembrane helix</keyword>
<protein>
    <recommendedName>
        <fullName evidence="4">Glycosyltransferase 2-like domain-containing protein</fullName>
    </recommendedName>
</protein>
<dbReference type="EMBL" id="MHQC01000023">
    <property type="protein sequence ID" value="OGZ94884.1"/>
    <property type="molecule type" value="Genomic_DNA"/>
</dbReference>